<dbReference type="RefSeq" id="WP_378151233.1">
    <property type="nucleotide sequence ID" value="NZ_JBHSEC010000001.1"/>
</dbReference>
<name>A0ABV8X2U7_9LACT</name>
<reference evidence="2" key="1">
    <citation type="journal article" date="2019" name="Int. J. Syst. Evol. Microbiol.">
        <title>The Global Catalogue of Microorganisms (GCM) 10K type strain sequencing project: providing services to taxonomists for standard genome sequencing and annotation.</title>
        <authorList>
            <consortium name="The Broad Institute Genomics Platform"/>
            <consortium name="The Broad Institute Genome Sequencing Center for Infectious Disease"/>
            <person name="Wu L."/>
            <person name="Ma J."/>
        </authorList>
    </citation>
    <scope>NUCLEOTIDE SEQUENCE [LARGE SCALE GENOMIC DNA]</scope>
    <source>
        <strain evidence="2">CCUG 59778</strain>
    </source>
</reference>
<sequence length="133" mass="14772">MDTQQNEEKSDFQKTEELKSKIEKQIAGAVWIQTLGVFLEAVLLEKLKELSEEYNEGEEIALTGAWIQFLGLVTEGAGDTQEAFKSSLPFNFEGQPVAIIGNWLQSLGSALKAVGGEKVYLNDLLTRETDFVE</sequence>
<protein>
    <submittedName>
        <fullName evidence="1">Uncharacterized protein</fullName>
    </submittedName>
</protein>
<dbReference type="Proteomes" id="UP001595817">
    <property type="component" value="Unassembled WGS sequence"/>
</dbReference>
<proteinExistence type="predicted"/>
<dbReference type="EMBL" id="JBHSEC010000001">
    <property type="protein sequence ID" value="MFC4408972.1"/>
    <property type="molecule type" value="Genomic_DNA"/>
</dbReference>
<keyword evidence="2" id="KW-1185">Reference proteome</keyword>
<comment type="caution">
    <text evidence="1">The sequence shown here is derived from an EMBL/GenBank/DDBJ whole genome shotgun (WGS) entry which is preliminary data.</text>
</comment>
<gene>
    <name evidence="1" type="ORF">ACFOZY_00840</name>
</gene>
<evidence type="ECO:0000313" key="1">
    <source>
        <dbReference type="EMBL" id="MFC4408972.1"/>
    </source>
</evidence>
<accession>A0ABV8X2U7</accession>
<evidence type="ECO:0000313" key="2">
    <source>
        <dbReference type="Proteomes" id="UP001595817"/>
    </source>
</evidence>
<organism evidence="1 2">
    <name type="scientific">Chungangia koreensis</name>
    <dbReference type="NCBI Taxonomy" id="752657"/>
    <lineage>
        <taxon>Bacteria</taxon>
        <taxon>Bacillati</taxon>
        <taxon>Bacillota</taxon>
        <taxon>Bacilli</taxon>
        <taxon>Lactobacillales</taxon>
        <taxon>Chungangia</taxon>
    </lineage>
</organism>